<dbReference type="AlphaFoldDB" id="A0A0M3HVV3"/>
<dbReference type="InterPro" id="IPR051799">
    <property type="entry name" value="NADH_flavin_oxidoreductase"/>
</dbReference>
<dbReference type="CDD" id="cd04733">
    <property type="entry name" value="OYE_like_2_FMN"/>
    <property type="match status" value="1"/>
</dbReference>
<evidence type="ECO:0000313" key="4">
    <source>
        <dbReference type="Proteomes" id="UP000036681"/>
    </source>
</evidence>
<accession>A0A0M3HVV3</accession>
<evidence type="ECO:0000313" key="5">
    <source>
        <dbReference type="WBParaSite" id="ALUE_0000715401-mRNA-1"/>
    </source>
</evidence>
<dbReference type="SUPFAM" id="SSF51395">
    <property type="entry name" value="FMN-linked oxidoreductases"/>
    <property type="match status" value="1"/>
</dbReference>
<dbReference type="PANTHER" id="PTHR43656">
    <property type="entry name" value="BINDING OXIDOREDUCTASE, PUTATIVE (AFU_ORTHOLOGUE AFUA_2G08260)-RELATED"/>
    <property type="match status" value="1"/>
</dbReference>
<name>A0A0M3HVV3_ASCLU</name>
<protein>
    <submittedName>
        <fullName evidence="5">Oxidored_FMN domain-containing protein</fullName>
    </submittedName>
</protein>
<evidence type="ECO:0000259" key="3">
    <source>
        <dbReference type="Pfam" id="PF00724"/>
    </source>
</evidence>
<dbReference type="Proteomes" id="UP000036681">
    <property type="component" value="Unplaced"/>
</dbReference>
<keyword evidence="1" id="KW-0285">Flavoprotein</keyword>
<keyword evidence="2" id="KW-0560">Oxidoreductase</keyword>
<organism evidence="4 5">
    <name type="scientific">Ascaris lumbricoides</name>
    <name type="common">Giant roundworm</name>
    <dbReference type="NCBI Taxonomy" id="6252"/>
    <lineage>
        <taxon>Eukaryota</taxon>
        <taxon>Metazoa</taxon>
        <taxon>Ecdysozoa</taxon>
        <taxon>Nematoda</taxon>
        <taxon>Chromadorea</taxon>
        <taxon>Rhabditida</taxon>
        <taxon>Spirurina</taxon>
        <taxon>Ascaridomorpha</taxon>
        <taxon>Ascaridoidea</taxon>
        <taxon>Ascarididae</taxon>
        <taxon>Ascaris</taxon>
    </lineage>
</organism>
<sequence>MSGSARTAANILGTSLNFPTSRRVVCNRFLKAALTERVATWEPKNPLSNGIPTDSIFNLYEKWGHGGFGMILTGNVMVDRYNLESAGNMIIAKEIDSHERLQAFKRLATAMKSDGALAVAQLGHAGRQTPITVNPRPFSASDVQLKVIRRATGFGIPIPLSIEQIKTEVVDRFTYAAGYCEKAGFDGIEVHAAHGYLISQFISPTTNKRTDKYGGSPENRARILLEIYEAIRQEVTKNFIVGVKMNSAEFQKDGLQVEDAVRICKLLDEIGFDFIELSGGTMELPAFSHMRESTRAREAFFLDFADEIMKQVKKSIIYVTGGFLTAQAMASAVENGSTHGVGLGRPITQEPDLPKKILAGLRSGAKESLLDEHDYALTNMASNTQMAQAGYSRLRVDPCEHVMDLSDETTVEKYRAAVKEYIKQIAEKARNGEPIYGVLEYGIKRS</sequence>
<dbReference type="PANTHER" id="PTHR43656:SF5">
    <property type="entry name" value="NADH:FLAVIN OXIDOREDUCTASE_NADH OXIDASE N-TERMINAL DOMAIN-CONTAINING PROTEIN"/>
    <property type="match status" value="1"/>
</dbReference>
<keyword evidence="4" id="KW-1185">Reference proteome</keyword>
<proteinExistence type="predicted"/>
<dbReference type="Pfam" id="PF00724">
    <property type="entry name" value="Oxidored_FMN"/>
    <property type="match status" value="1"/>
</dbReference>
<evidence type="ECO:0000256" key="1">
    <source>
        <dbReference type="ARBA" id="ARBA00022630"/>
    </source>
</evidence>
<reference evidence="5" key="1">
    <citation type="submission" date="2016-05" db="UniProtKB">
        <authorList>
            <consortium name="WormBaseParasite"/>
        </authorList>
    </citation>
    <scope>IDENTIFICATION</scope>
</reference>
<dbReference type="InterPro" id="IPR013785">
    <property type="entry name" value="Aldolase_TIM"/>
</dbReference>
<dbReference type="GO" id="GO:0010181">
    <property type="term" value="F:FMN binding"/>
    <property type="evidence" value="ECO:0007669"/>
    <property type="project" value="InterPro"/>
</dbReference>
<feature type="domain" description="NADH:flavin oxidoreductase/NADH oxidase N-terminal" evidence="3">
    <location>
        <begin position="49"/>
        <end position="361"/>
    </location>
</feature>
<dbReference type="WBParaSite" id="ALUE_0000715401-mRNA-1">
    <property type="protein sequence ID" value="ALUE_0000715401-mRNA-1"/>
    <property type="gene ID" value="ALUE_0000715401"/>
</dbReference>
<dbReference type="GO" id="GO:0016491">
    <property type="term" value="F:oxidoreductase activity"/>
    <property type="evidence" value="ECO:0007669"/>
    <property type="project" value="UniProtKB-KW"/>
</dbReference>
<dbReference type="InterPro" id="IPR001155">
    <property type="entry name" value="OxRdtase_FMN_N"/>
</dbReference>
<dbReference type="Gene3D" id="3.20.20.70">
    <property type="entry name" value="Aldolase class I"/>
    <property type="match status" value="1"/>
</dbReference>
<evidence type="ECO:0000256" key="2">
    <source>
        <dbReference type="ARBA" id="ARBA00023002"/>
    </source>
</evidence>